<dbReference type="PRINTS" id="PR01159">
    <property type="entry name" value="DNAGYRASEB"/>
</dbReference>
<dbReference type="AlphaFoldDB" id="A0A0G1Q6D6"/>
<dbReference type="PRINTS" id="PR00418">
    <property type="entry name" value="TPI2FAMILY"/>
</dbReference>
<dbReference type="InterPro" id="IPR020568">
    <property type="entry name" value="Ribosomal_Su5_D2-typ_SF"/>
</dbReference>
<keyword evidence="9" id="KW-0238">DNA-binding</keyword>
<keyword evidence="8" id="KW-0799">Topoisomerase</keyword>
<evidence type="ECO:0000256" key="10">
    <source>
        <dbReference type="ARBA" id="ARBA00023235"/>
    </source>
</evidence>
<dbReference type="GO" id="GO:0003677">
    <property type="term" value="F:DNA binding"/>
    <property type="evidence" value="ECO:0007669"/>
    <property type="project" value="UniProtKB-KW"/>
</dbReference>
<evidence type="ECO:0000256" key="7">
    <source>
        <dbReference type="ARBA" id="ARBA00022842"/>
    </source>
</evidence>
<evidence type="ECO:0000256" key="9">
    <source>
        <dbReference type="ARBA" id="ARBA00023125"/>
    </source>
</evidence>
<keyword evidence="6" id="KW-0067">ATP-binding</keyword>
<dbReference type="Pfam" id="PF00204">
    <property type="entry name" value="DNA_gyraseB"/>
    <property type="match status" value="1"/>
</dbReference>
<dbReference type="GO" id="GO:0005524">
    <property type="term" value="F:ATP binding"/>
    <property type="evidence" value="ECO:0007669"/>
    <property type="project" value="UniProtKB-KW"/>
</dbReference>
<dbReference type="PATRIC" id="fig|1618625.3.peg.51"/>
<comment type="catalytic activity">
    <reaction evidence="1">
        <text>ATP-dependent breakage, passage and rejoining of double-stranded DNA.</text>
        <dbReference type="EC" id="5.6.2.2"/>
    </reaction>
</comment>
<dbReference type="InterPro" id="IPR018522">
    <property type="entry name" value="TopoIIA_CS"/>
</dbReference>
<proteinExistence type="inferred from homology"/>
<keyword evidence="7" id="KW-0460">Magnesium</keyword>
<dbReference type="GO" id="GO:0003918">
    <property type="term" value="F:DNA topoisomerase type II (double strand cut, ATP-hydrolyzing) activity"/>
    <property type="evidence" value="ECO:0007669"/>
    <property type="project" value="UniProtKB-EC"/>
</dbReference>
<dbReference type="FunFam" id="3.40.50.670:FF:000002">
    <property type="entry name" value="DNA gyrase subunit B"/>
    <property type="match status" value="1"/>
</dbReference>
<dbReference type="Gene3D" id="3.30.230.10">
    <property type="match status" value="1"/>
</dbReference>
<comment type="similarity">
    <text evidence="2">Belongs to the type II topoisomerase GyrB family.</text>
</comment>
<dbReference type="GO" id="GO:0006265">
    <property type="term" value="P:DNA topological change"/>
    <property type="evidence" value="ECO:0007669"/>
    <property type="project" value="InterPro"/>
</dbReference>
<name>A0A0G1Q6D6_9BACT</name>
<dbReference type="InterPro" id="IPR013760">
    <property type="entry name" value="Topo_IIA-like_dom_sf"/>
</dbReference>
<comment type="caution">
    <text evidence="12">The sequence shown here is derived from an EMBL/GenBank/DDBJ whole genome shotgun (WGS) entry which is preliminary data.</text>
</comment>
<dbReference type="InterPro" id="IPR000565">
    <property type="entry name" value="Topo_IIA_B"/>
</dbReference>
<dbReference type="InterPro" id="IPR034160">
    <property type="entry name" value="TOPRIM_GyrB"/>
</dbReference>
<feature type="non-terminal residue" evidence="12">
    <location>
        <position position="1"/>
    </location>
</feature>
<dbReference type="PROSITE" id="PS50880">
    <property type="entry name" value="TOPRIM"/>
    <property type="match status" value="1"/>
</dbReference>
<evidence type="ECO:0000256" key="3">
    <source>
        <dbReference type="ARBA" id="ARBA00012895"/>
    </source>
</evidence>
<dbReference type="EC" id="5.6.2.2" evidence="3"/>
<keyword evidence="5" id="KW-0547">Nucleotide-binding</keyword>
<reference evidence="12 13" key="1">
    <citation type="journal article" date="2015" name="Nature">
        <title>rRNA introns, odd ribosomes, and small enigmatic genomes across a large radiation of phyla.</title>
        <authorList>
            <person name="Brown C.T."/>
            <person name="Hug L.A."/>
            <person name="Thomas B.C."/>
            <person name="Sharon I."/>
            <person name="Castelle C.J."/>
            <person name="Singh A."/>
            <person name="Wilkins M.J."/>
            <person name="Williams K.H."/>
            <person name="Banfield J.F."/>
        </authorList>
    </citation>
    <scope>NUCLEOTIDE SEQUENCE [LARGE SCALE GENOMIC DNA]</scope>
</reference>
<dbReference type="CDD" id="cd00822">
    <property type="entry name" value="TopoII_Trans_DNA_gyrase"/>
    <property type="match status" value="1"/>
</dbReference>
<dbReference type="PANTHER" id="PTHR45866">
    <property type="entry name" value="DNA GYRASE/TOPOISOMERASE SUBUNIT B"/>
    <property type="match status" value="1"/>
</dbReference>
<evidence type="ECO:0000256" key="6">
    <source>
        <dbReference type="ARBA" id="ARBA00022840"/>
    </source>
</evidence>
<protein>
    <recommendedName>
        <fullName evidence="3">DNA topoisomerase (ATP-hydrolyzing)</fullName>
        <ecNumber evidence="3">5.6.2.2</ecNumber>
    </recommendedName>
</protein>
<dbReference type="PANTHER" id="PTHR45866:SF1">
    <property type="entry name" value="DNA GYRASE SUBUNIT B, MITOCHONDRIAL"/>
    <property type="match status" value="1"/>
</dbReference>
<dbReference type="EMBL" id="LCMQ01000003">
    <property type="protein sequence ID" value="KKU40596.1"/>
    <property type="molecule type" value="Genomic_DNA"/>
</dbReference>
<evidence type="ECO:0000256" key="8">
    <source>
        <dbReference type="ARBA" id="ARBA00023029"/>
    </source>
</evidence>
<dbReference type="InterPro" id="IPR002288">
    <property type="entry name" value="DNA_gyrase_B_C"/>
</dbReference>
<dbReference type="SUPFAM" id="SSF56719">
    <property type="entry name" value="Type II DNA topoisomerase"/>
    <property type="match status" value="1"/>
</dbReference>
<dbReference type="InterPro" id="IPR013759">
    <property type="entry name" value="Topo_IIA_B_C"/>
</dbReference>
<dbReference type="InterPro" id="IPR013506">
    <property type="entry name" value="Topo_IIA_bsu_dom2"/>
</dbReference>
<dbReference type="GO" id="GO:0046872">
    <property type="term" value="F:metal ion binding"/>
    <property type="evidence" value="ECO:0007669"/>
    <property type="project" value="UniProtKB-KW"/>
</dbReference>
<sequence>QGKEVSFANNIHTGEGGMHLTGFRTALTRTLNNYAKKNEYLKAEEENLTGEDSREGLTAIVSVKLREPQFEGQTKARLGNPDARTAVENVVGEIFEEFLEKNPNDAKLILEKCILAAKARLAAKAARETVLRKGALEGSILAGKLADCSSSDRENTELFLVEGDSAGGSAKQGRDRQFQAILPLRGKILNVERARIDKILGFKEIRNLIIALGAGVGEEFDITKLRYQRVVIMTDADVDGSHIRTLLLTLFYRHLPELVEKGHIFIAEPPLYRIQHAKNIEYAYSDGDKEKILSQWKDKKITPSIQRYKGLGEMNPEQLWETTMNPQNRVLRKVTVADDGEADKIFDILMGEEVAPRKRFIQTHAKRVQNLDI</sequence>
<accession>A0A0G1Q6D6</accession>
<keyword evidence="4" id="KW-0479">Metal-binding</keyword>
<feature type="domain" description="Toprim" evidence="11">
    <location>
        <begin position="156"/>
        <end position="270"/>
    </location>
</feature>
<evidence type="ECO:0000256" key="2">
    <source>
        <dbReference type="ARBA" id="ARBA00010708"/>
    </source>
</evidence>
<dbReference type="InterPro" id="IPR014721">
    <property type="entry name" value="Ribsml_uS5_D2-typ_fold_subgr"/>
</dbReference>
<dbReference type="InterPro" id="IPR001241">
    <property type="entry name" value="Topo_IIA"/>
</dbReference>
<dbReference type="SUPFAM" id="SSF54211">
    <property type="entry name" value="Ribosomal protein S5 domain 2-like"/>
    <property type="match status" value="1"/>
</dbReference>
<dbReference type="PROSITE" id="PS00177">
    <property type="entry name" value="TOPOISOMERASE_II"/>
    <property type="match status" value="1"/>
</dbReference>
<dbReference type="CDD" id="cd03366">
    <property type="entry name" value="TOPRIM_TopoIIA_GyrB"/>
    <property type="match status" value="1"/>
</dbReference>
<dbReference type="InterPro" id="IPR006171">
    <property type="entry name" value="TOPRIM_dom"/>
</dbReference>
<dbReference type="Gene3D" id="3.40.50.670">
    <property type="match status" value="1"/>
</dbReference>
<dbReference type="Pfam" id="PF00986">
    <property type="entry name" value="DNA_gyraseB_C"/>
    <property type="match status" value="1"/>
</dbReference>
<dbReference type="SMART" id="SM00433">
    <property type="entry name" value="TOP2c"/>
    <property type="match status" value="1"/>
</dbReference>
<dbReference type="Pfam" id="PF01751">
    <property type="entry name" value="Toprim"/>
    <property type="match status" value="1"/>
</dbReference>
<dbReference type="Proteomes" id="UP000034202">
    <property type="component" value="Unassembled WGS sequence"/>
</dbReference>
<evidence type="ECO:0000313" key="13">
    <source>
        <dbReference type="Proteomes" id="UP000034202"/>
    </source>
</evidence>
<evidence type="ECO:0000256" key="4">
    <source>
        <dbReference type="ARBA" id="ARBA00022723"/>
    </source>
</evidence>
<evidence type="ECO:0000256" key="5">
    <source>
        <dbReference type="ARBA" id="ARBA00022741"/>
    </source>
</evidence>
<gene>
    <name evidence="12" type="ORF">UX55_C0003G0014</name>
</gene>
<evidence type="ECO:0000313" key="12">
    <source>
        <dbReference type="EMBL" id="KKU40596.1"/>
    </source>
</evidence>
<evidence type="ECO:0000256" key="1">
    <source>
        <dbReference type="ARBA" id="ARBA00000185"/>
    </source>
</evidence>
<keyword evidence="10" id="KW-0413">Isomerase</keyword>
<evidence type="ECO:0000259" key="11">
    <source>
        <dbReference type="PROSITE" id="PS50880"/>
    </source>
</evidence>
<organism evidence="12 13">
    <name type="scientific">Candidatus Azambacteria bacterium GW2011_GWE2_46_45</name>
    <dbReference type="NCBI Taxonomy" id="1618625"/>
    <lineage>
        <taxon>Bacteria</taxon>
        <taxon>Candidatus Azamiibacteriota</taxon>
    </lineage>
</organism>